<feature type="domain" description="Lipid/polyisoprenoid-binding YceI-like" evidence="2">
    <location>
        <begin position="28"/>
        <end position="197"/>
    </location>
</feature>
<dbReference type="InterPro" id="IPR007372">
    <property type="entry name" value="Lipid/polyisoprenoid-bd_YceI"/>
</dbReference>
<evidence type="ECO:0000313" key="3">
    <source>
        <dbReference type="EMBL" id="ROQ93283.1"/>
    </source>
</evidence>
<evidence type="ECO:0000259" key="2">
    <source>
        <dbReference type="SMART" id="SM00867"/>
    </source>
</evidence>
<dbReference type="EMBL" id="RJVA01000011">
    <property type="protein sequence ID" value="ROQ93283.1"/>
    <property type="molecule type" value="Genomic_DNA"/>
</dbReference>
<sequence>MKKKLAIWLALCVIWGAGWNAAAAQGEAWSFDPFHSSVTFTIRHILAKVAGTFDEVQGHMVFDPARPEAGAVTVTIPVNSINTRVEKRDAHLRSSDFFDAEKYPVMTFESTQILSGKSTTDFIARGTLTIKNVRRPLDLPFRYLGSTVHPMDPSKEIIGFEAHTTIDRLEFGVGNGEFFQKGLIGKEVSIAIYVEMLRDRVSAK</sequence>
<keyword evidence="4" id="KW-1185">Reference proteome</keyword>
<accession>A0A3N1UT13</accession>
<keyword evidence="1" id="KW-0732">Signal</keyword>
<gene>
    <name evidence="3" type="ORF">EDC27_1295</name>
</gene>
<feature type="chain" id="PRO_5017948317" evidence="1">
    <location>
        <begin position="25"/>
        <end position="204"/>
    </location>
</feature>
<proteinExistence type="predicted"/>
<dbReference type="Proteomes" id="UP000276223">
    <property type="component" value="Unassembled WGS sequence"/>
</dbReference>
<dbReference type="SMART" id="SM00867">
    <property type="entry name" value="YceI"/>
    <property type="match status" value="1"/>
</dbReference>
<feature type="signal peptide" evidence="1">
    <location>
        <begin position="1"/>
        <end position="24"/>
    </location>
</feature>
<name>A0A3N1UT13_9BACT</name>
<dbReference type="PANTHER" id="PTHR34406">
    <property type="entry name" value="PROTEIN YCEI"/>
    <property type="match status" value="1"/>
</dbReference>
<evidence type="ECO:0000313" key="4">
    <source>
        <dbReference type="Proteomes" id="UP000276223"/>
    </source>
</evidence>
<dbReference type="Pfam" id="PF04264">
    <property type="entry name" value="YceI"/>
    <property type="match status" value="1"/>
</dbReference>
<dbReference type="InterPro" id="IPR036761">
    <property type="entry name" value="TTHA0802/YceI-like_sf"/>
</dbReference>
<dbReference type="SUPFAM" id="SSF101874">
    <property type="entry name" value="YceI-like"/>
    <property type="match status" value="1"/>
</dbReference>
<dbReference type="AlphaFoldDB" id="A0A3N1UT13"/>
<dbReference type="Gene3D" id="2.40.128.110">
    <property type="entry name" value="Lipid/polyisoprenoid-binding, YceI-like"/>
    <property type="match status" value="1"/>
</dbReference>
<dbReference type="OrthoDB" id="9811006at2"/>
<reference evidence="3 4" key="1">
    <citation type="submission" date="2018-11" db="EMBL/GenBank/DDBJ databases">
        <title>Genomic Encyclopedia of Type Strains, Phase IV (KMG-IV): sequencing the most valuable type-strain genomes for metagenomic binning, comparative biology and taxonomic classification.</title>
        <authorList>
            <person name="Goeker M."/>
        </authorList>
    </citation>
    <scope>NUCLEOTIDE SEQUENCE [LARGE SCALE GENOMIC DNA]</scope>
    <source>
        <strain evidence="3 4">DSM 22027</strain>
    </source>
</reference>
<dbReference type="PANTHER" id="PTHR34406:SF1">
    <property type="entry name" value="PROTEIN YCEI"/>
    <property type="match status" value="1"/>
</dbReference>
<dbReference type="RefSeq" id="WP_123289807.1">
    <property type="nucleotide sequence ID" value="NZ_RJVA01000011.1"/>
</dbReference>
<organism evidence="3 4">
    <name type="scientific">Desulfosoma caldarium</name>
    <dbReference type="NCBI Taxonomy" id="610254"/>
    <lineage>
        <taxon>Bacteria</taxon>
        <taxon>Pseudomonadati</taxon>
        <taxon>Thermodesulfobacteriota</taxon>
        <taxon>Syntrophobacteria</taxon>
        <taxon>Syntrophobacterales</taxon>
        <taxon>Syntrophobacteraceae</taxon>
        <taxon>Desulfosoma</taxon>
    </lineage>
</organism>
<comment type="caution">
    <text evidence="3">The sequence shown here is derived from an EMBL/GenBank/DDBJ whole genome shotgun (WGS) entry which is preliminary data.</text>
</comment>
<evidence type="ECO:0000256" key="1">
    <source>
        <dbReference type="SAM" id="SignalP"/>
    </source>
</evidence>
<protein>
    <submittedName>
        <fullName evidence="3">Polyisoprenoid-binding protein YceI</fullName>
    </submittedName>
</protein>